<dbReference type="KEGG" id="spse:SULPSESMR1_03875"/>
<dbReference type="Gene3D" id="3.40.50.300">
    <property type="entry name" value="P-loop containing nucleotide triphosphate hydrolases"/>
    <property type="match status" value="2"/>
</dbReference>
<keyword evidence="3" id="KW-0614">Plasmid</keyword>
<dbReference type="SUPFAM" id="SSF52540">
    <property type="entry name" value="P-loop containing nucleoside triphosphate hydrolases"/>
    <property type="match status" value="1"/>
</dbReference>
<reference evidence="3 4" key="1">
    <citation type="submission" date="2017-07" db="EMBL/GenBank/DDBJ databases">
        <title>Genome Sequence of Sulfitobacter pseudonitzschiae Strain SMR1 Isolated from a culture of the Diatom Skeletonema marinoi.</title>
        <authorList>
            <person name="Topel M."/>
            <person name="Pinder M.I.M."/>
            <person name="Johansson O.N."/>
            <person name="Kourtchenko O."/>
            <person name="Godhe A."/>
            <person name="Clarke A.K."/>
        </authorList>
    </citation>
    <scope>NUCLEOTIDE SEQUENCE [LARGE SCALE GENOMIC DNA]</scope>
    <source>
        <strain evidence="3 4">SMR1</strain>
        <plasmid evidence="3 4">pSMR1-2</plasmid>
    </source>
</reference>
<keyword evidence="1" id="KW-0175">Coiled coil</keyword>
<evidence type="ECO:0000313" key="4">
    <source>
        <dbReference type="Proteomes" id="UP000199754"/>
    </source>
</evidence>
<feature type="coiled-coil region" evidence="1">
    <location>
        <begin position="579"/>
        <end position="613"/>
    </location>
</feature>
<dbReference type="Pfam" id="PF13514">
    <property type="entry name" value="AAA_27"/>
    <property type="match status" value="1"/>
</dbReference>
<accession>A0A221K710</accession>
<proteinExistence type="predicted"/>
<organism evidence="3 4">
    <name type="scientific">Pseudosulfitobacter pseudonitzschiae</name>
    <dbReference type="NCBI Taxonomy" id="1402135"/>
    <lineage>
        <taxon>Bacteria</taxon>
        <taxon>Pseudomonadati</taxon>
        <taxon>Pseudomonadota</taxon>
        <taxon>Alphaproteobacteria</taxon>
        <taxon>Rhodobacterales</taxon>
        <taxon>Roseobacteraceae</taxon>
        <taxon>Pseudosulfitobacter</taxon>
    </lineage>
</organism>
<sequence length="1149" mass="122542">MRLRRLSLDYFGHFTGQSYDFGALGDGSDFHVIYGPNEAGKTTTMEAVLRLLYGFPSREAYDFQHKRKSLQVSGTVEVDGELRDLVRMTGRKGALSDANGATLPEAAVSAHLGGLALDDYRTLLCLDDDTIEKGGEAIASSKGDIGRLLFSAAAGLGDLGAVLDQAGAHADALYRKRASSTQMAALKKELAEVEKAIRDGDVSASAFARLKTELAQAQETEAQLREERDAQARALAQVAARQSALPLVMEYDGLAGQIADKSDYPAQLDITAEALVDLLTKDSRAESDIARLTEEIAALEREIGALAVRPDQQDLAQKLVELDDLRSRFVTADRDLPRRKGDLTDLVQAMADVVRNLEATGDPAAMVLTPVQIQRLETARDAAHAAVRACTVEAGEVEALRARLVEAEAALADHAAPQDSGIGALLERYAADSLQGAYATARAEVDAADAALGAALDGLHFKGQDFKALPPCPLSLQEAQRLADQHAEALRDKAQALEKAREHSALAAEAASQIAQSTAQVGQIGDAEALAKRSTRDGLWAAHREVLSDDTAERFEQAMMQADAVSDARLSHARTLADLRAAELAQTRAETRATQAESEAESCQVRIDALELAAAEAAVGADLLHPALPADLAAWVAAHAVARTAEQKARRCADSHRATLDKAARLAAELAPLIDLDAPDFATLIDSARRRAAQDRGAAEALALAAKARDVCAADLKARADTLQLLGGEKDARLRDWADAVAQTLGGQVLPDVLDASLEPLRRLAVLDDKRAGIAERIGKLEQDRVQFGAAMADLGQRYGVEGNDAGEIFEALRKLAGDAAAASTLHGTLTNNLTQAQEALQAAETCRADIARKVAVWAAGFPDHVATESLPDLRAAVADGTAVIAARARMSELDAQVRLALSVDTLDAARAVLSETTSADLDAEMAMLKTERDSLTARLETAIAVRANAQSALTAITGDTDIARLTERRATLELQMEDCALSYLELRMGQRLAEEALRRYRDTHRSGMMQATETAFCTLTNGAYARLGTQQGANGAETLLAIDATGTSKQAQDLSKGTRFQLYLALRAAAYQQLVGQGVCLPFLCDDIFETFDEDRTAAACRVMEQIGRSGQAIYLTHHRHVVEIAKQVCTTPPMIHVIGGADIAGEV</sequence>
<dbReference type="AlphaFoldDB" id="A0A221K710"/>
<feature type="domain" description="YhaN AAA" evidence="2">
    <location>
        <begin position="1"/>
        <end position="206"/>
    </location>
</feature>
<geneLocation type="plasmid" evidence="3 4">
    <name>pSMR1-2</name>
</geneLocation>
<dbReference type="RefSeq" id="WP_089422826.1">
    <property type="nucleotide sequence ID" value="NZ_CP022417.1"/>
</dbReference>
<name>A0A221K710_9RHOB</name>
<gene>
    <name evidence="3" type="ORF">SULPSESMR1_03875</name>
</gene>
<keyword evidence="4" id="KW-1185">Reference proteome</keyword>
<evidence type="ECO:0000313" key="3">
    <source>
        <dbReference type="EMBL" id="ASM74802.1"/>
    </source>
</evidence>
<dbReference type="PANTHER" id="PTHR41259:SF1">
    <property type="entry name" value="DOUBLE-STRAND BREAK REPAIR RAD50 ATPASE, PUTATIVE-RELATED"/>
    <property type="match status" value="1"/>
</dbReference>
<dbReference type="OrthoDB" id="9764467at2"/>
<dbReference type="STRING" id="1402135.SAMN05444149_11155"/>
<feature type="coiled-coil region" evidence="1">
    <location>
        <begin position="176"/>
        <end position="237"/>
    </location>
</feature>
<dbReference type="PANTHER" id="PTHR41259">
    <property type="entry name" value="DOUBLE-STRAND BREAK REPAIR RAD50 ATPASE, PUTATIVE-RELATED"/>
    <property type="match status" value="1"/>
</dbReference>
<dbReference type="Proteomes" id="UP000199754">
    <property type="component" value="Plasmid pSMR1-2"/>
</dbReference>
<dbReference type="EMBL" id="CP022417">
    <property type="protein sequence ID" value="ASM74802.1"/>
    <property type="molecule type" value="Genomic_DNA"/>
</dbReference>
<protein>
    <submittedName>
        <fullName evidence="3">AAA domain protein</fullName>
    </submittedName>
</protein>
<evidence type="ECO:0000256" key="1">
    <source>
        <dbReference type="SAM" id="Coils"/>
    </source>
</evidence>
<dbReference type="InterPro" id="IPR027417">
    <property type="entry name" value="P-loop_NTPase"/>
</dbReference>
<evidence type="ECO:0000259" key="2">
    <source>
        <dbReference type="Pfam" id="PF13514"/>
    </source>
</evidence>
<feature type="coiled-coil region" evidence="1">
    <location>
        <begin position="282"/>
        <end position="309"/>
    </location>
</feature>
<dbReference type="InterPro" id="IPR038734">
    <property type="entry name" value="YhaN_AAA"/>
</dbReference>